<dbReference type="PIRSF" id="PIRSF005572">
    <property type="entry name" value="NifS"/>
    <property type="match status" value="1"/>
</dbReference>
<dbReference type="Pfam" id="PF00266">
    <property type="entry name" value="Aminotran_5"/>
    <property type="match status" value="1"/>
</dbReference>
<evidence type="ECO:0000256" key="1">
    <source>
        <dbReference type="ARBA" id="ARBA00001933"/>
    </source>
</evidence>
<dbReference type="RefSeq" id="WP_039259715.1">
    <property type="nucleotide sequence ID" value="NZ_JDRY01000048.1"/>
</dbReference>
<keyword evidence="4" id="KW-0808">Transferase</keyword>
<dbReference type="InterPro" id="IPR000192">
    <property type="entry name" value="Aminotrans_V_dom"/>
</dbReference>
<dbReference type="AlphaFoldDB" id="A0A0A0IDQ9"/>
<dbReference type="EMBL" id="JDRY01000048">
    <property type="protein sequence ID" value="KGM98643.1"/>
    <property type="molecule type" value="Genomic_DNA"/>
</dbReference>
<dbReference type="EC" id="2.8.1.7" evidence="3"/>
<evidence type="ECO:0000259" key="7">
    <source>
        <dbReference type="Pfam" id="PF00266"/>
    </source>
</evidence>
<comment type="caution">
    <text evidence="8">The sequence shown here is derived from an EMBL/GenBank/DDBJ whole genome shotgun (WGS) entry which is preliminary data.</text>
</comment>
<organism evidence="8 9">
    <name type="scientific">Clostridium botulinum C/D str. DC5</name>
    <dbReference type="NCBI Taxonomy" id="1443128"/>
    <lineage>
        <taxon>Bacteria</taxon>
        <taxon>Bacillati</taxon>
        <taxon>Bacillota</taxon>
        <taxon>Clostridia</taxon>
        <taxon>Eubacteriales</taxon>
        <taxon>Clostridiaceae</taxon>
        <taxon>Clostridium</taxon>
    </lineage>
</organism>
<dbReference type="Proteomes" id="UP000030014">
    <property type="component" value="Unassembled WGS sequence"/>
</dbReference>
<reference evidence="8 9" key="1">
    <citation type="submission" date="2014-01" db="EMBL/GenBank/DDBJ databases">
        <title>Plasmidome dynamics in the species complex Clostridium novyi sensu lato converts strains of independent lineages into distinctly different pathogens.</title>
        <authorList>
            <person name="Skarin H."/>
            <person name="Segerman B."/>
        </authorList>
    </citation>
    <scope>NUCLEOTIDE SEQUENCE [LARGE SCALE GENOMIC DNA]</scope>
    <source>
        <strain evidence="8 9">DC5</strain>
    </source>
</reference>
<dbReference type="CDD" id="cd06453">
    <property type="entry name" value="SufS_like"/>
    <property type="match status" value="1"/>
</dbReference>
<dbReference type="GO" id="GO:0031071">
    <property type="term" value="F:cysteine desulfurase activity"/>
    <property type="evidence" value="ECO:0007669"/>
    <property type="project" value="UniProtKB-EC"/>
</dbReference>
<dbReference type="InterPro" id="IPR010970">
    <property type="entry name" value="Cys_dSase_SufS"/>
</dbReference>
<evidence type="ECO:0000256" key="3">
    <source>
        <dbReference type="ARBA" id="ARBA00012239"/>
    </source>
</evidence>
<dbReference type="InterPro" id="IPR015424">
    <property type="entry name" value="PyrdxlP-dep_Trfase"/>
</dbReference>
<name>A0A0A0IDQ9_CLOBO</name>
<dbReference type="InterPro" id="IPR015422">
    <property type="entry name" value="PyrdxlP-dep_Trfase_small"/>
</dbReference>
<evidence type="ECO:0000256" key="6">
    <source>
        <dbReference type="ARBA" id="ARBA00050776"/>
    </source>
</evidence>
<comment type="similarity">
    <text evidence="2">Belongs to the class-V pyridoxal-phosphate-dependent aminotransferase family. Csd subfamily.</text>
</comment>
<comment type="catalytic activity">
    <reaction evidence="6">
        <text>(sulfur carrier)-H + L-cysteine = (sulfur carrier)-SH + L-alanine</text>
        <dbReference type="Rhea" id="RHEA:43892"/>
        <dbReference type="Rhea" id="RHEA-COMP:14737"/>
        <dbReference type="Rhea" id="RHEA-COMP:14739"/>
        <dbReference type="ChEBI" id="CHEBI:29917"/>
        <dbReference type="ChEBI" id="CHEBI:35235"/>
        <dbReference type="ChEBI" id="CHEBI:57972"/>
        <dbReference type="ChEBI" id="CHEBI:64428"/>
        <dbReference type="EC" id="2.8.1.7"/>
    </reaction>
</comment>
<feature type="domain" description="Aminotransferase class V" evidence="7">
    <location>
        <begin position="2"/>
        <end position="368"/>
    </location>
</feature>
<proteinExistence type="inferred from homology"/>
<dbReference type="SUPFAM" id="SSF53383">
    <property type="entry name" value="PLP-dependent transferases"/>
    <property type="match status" value="1"/>
</dbReference>
<evidence type="ECO:0000256" key="4">
    <source>
        <dbReference type="ARBA" id="ARBA00022679"/>
    </source>
</evidence>
<gene>
    <name evidence="8" type="ORF">Z955_10790</name>
</gene>
<protein>
    <recommendedName>
        <fullName evidence="3">cysteine desulfurase</fullName>
        <ecNumber evidence="3">2.8.1.7</ecNumber>
    </recommendedName>
</protein>
<keyword evidence="5" id="KW-0663">Pyridoxal phosphate</keyword>
<dbReference type="Gene3D" id="3.90.1150.10">
    <property type="entry name" value="Aspartate Aminotransferase, domain 1"/>
    <property type="match status" value="1"/>
</dbReference>
<dbReference type="PANTHER" id="PTHR43586:SF4">
    <property type="entry name" value="ISOPENICILLIN N EPIMERASE"/>
    <property type="match status" value="1"/>
</dbReference>
<evidence type="ECO:0000313" key="9">
    <source>
        <dbReference type="Proteomes" id="UP000030014"/>
    </source>
</evidence>
<evidence type="ECO:0000313" key="8">
    <source>
        <dbReference type="EMBL" id="KGM98643.1"/>
    </source>
</evidence>
<accession>A0A0A0IDQ9</accession>
<sequence>MIYLDNAATSFPKPNEVYYEVLNCMKSYAANPGRGSYDMAIRAEEKIMECRERICDLFNIKNVMNMIFTSNATESLNIVIKGILKPEDHVISTYIEHNSVLRPINTMKKKGIEVTLLKVDKQGYIDLKELENSIQYNTKAIVINHASNVLGTIQNIENIGRIAKNNNIIFVVDASQSAGSIPIDVKKYNIDFLAFPGHKGLLGPEGVGGLYINSDINIIPYTEGGTGSESQSMSQPEFLPDKFESGTKNTPGIAGLCEGLKFIKKVGIENIRKHEMNLCKYLIDALNKIPKIIIYGHTDFENRAPVVSFNIENVDSSDVGYILNKSDICVRTGYHCAPLIHGIIGTKNKGTVRVSPGYFNTKKEIDILVWEIKKKLESI</sequence>
<evidence type="ECO:0000256" key="2">
    <source>
        <dbReference type="ARBA" id="ARBA00010447"/>
    </source>
</evidence>
<comment type="cofactor">
    <cofactor evidence="1">
        <name>pyridoxal 5'-phosphate</name>
        <dbReference type="ChEBI" id="CHEBI:597326"/>
    </cofactor>
</comment>
<dbReference type="InterPro" id="IPR016454">
    <property type="entry name" value="Cysteine_dSase"/>
</dbReference>
<dbReference type="InterPro" id="IPR015421">
    <property type="entry name" value="PyrdxlP-dep_Trfase_major"/>
</dbReference>
<dbReference type="NCBIfam" id="TIGR01977">
    <property type="entry name" value="am_tr_V_EF2568"/>
    <property type="match status" value="1"/>
</dbReference>
<dbReference type="PANTHER" id="PTHR43586">
    <property type="entry name" value="CYSTEINE DESULFURASE"/>
    <property type="match status" value="1"/>
</dbReference>
<dbReference type="GO" id="GO:0006534">
    <property type="term" value="P:cysteine metabolic process"/>
    <property type="evidence" value="ECO:0007669"/>
    <property type="project" value="InterPro"/>
</dbReference>
<dbReference type="InterPro" id="IPR010969">
    <property type="entry name" value="Cys_dSase-rel_unknwn_funct"/>
</dbReference>
<evidence type="ECO:0000256" key="5">
    <source>
        <dbReference type="ARBA" id="ARBA00022898"/>
    </source>
</evidence>
<dbReference type="GO" id="GO:0030170">
    <property type="term" value="F:pyridoxal phosphate binding"/>
    <property type="evidence" value="ECO:0007669"/>
    <property type="project" value="InterPro"/>
</dbReference>
<dbReference type="Gene3D" id="3.40.640.10">
    <property type="entry name" value="Type I PLP-dependent aspartate aminotransferase-like (Major domain)"/>
    <property type="match status" value="1"/>
</dbReference>